<evidence type="ECO:0000256" key="1">
    <source>
        <dbReference type="SAM" id="MobiDB-lite"/>
    </source>
</evidence>
<feature type="transmembrane region" description="Helical" evidence="2">
    <location>
        <begin position="43"/>
        <end position="63"/>
    </location>
</feature>
<dbReference type="Proteomes" id="UP000749559">
    <property type="component" value="Unassembled WGS sequence"/>
</dbReference>
<protein>
    <submittedName>
        <fullName evidence="3">Uncharacterized protein</fullName>
    </submittedName>
</protein>
<feature type="region of interest" description="Disordered" evidence="1">
    <location>
        <begin position="192"/>
        <end position="317"/>
    </location>
</feature>
<sequence length="359" mass="40968">MKLYYSRSHPHKVAKLVLWFRRFGSRKMLRVVRLLAVKGTKMVTALIVVMLMLVSHLLLLTMYTNLYYRQIGQKTMDDYIAQNKIHVQNPRFLMYNTQSKSGSDADTINTNGEVDSEKYVKYSHRWRRKSEIENEQSKNDQPININTQQGTSTNSDGVAHGQPGRSFNRSLIVYLENEQKPKIPQYNKNKLLDLKHNSNNKTKQVQPIKNTKEKPQTGVKINKTKSHPNANNNKASIKKDQKVKKLEQDSAKNKQFPNPVALNAKPKPKPTGKTKTNKTVIAKPKPTKGAKKKGVQSTTPSGHSKNGSTTAKPSIGKNAVLKFEEINVIHKSDIEWEPTDDWKEEHLLKVPVKKNKKDK</sequence>
<gene>
    <name evidence="3" type="ORF">OFUS_LOCUS7913</name>
</gene>
<reference evidence="3" key="1">
    <citation type="submission" date="2022-03" db="EMBL/GenBank/DDBJ databases">
        <authorList>
            <person name="Martin C."/>
        </authorList>
    </citation>
    <scope>NUCLEOTIDE SEQUENCE</scope>
</reference>
<organism evidence="3 4">
    <name type="scientific">Owenia fusiformis</name>
    <name type="common">Polychaete worm</name>
    <dbReference type="NCBI Taxonomy" id="6347"/>
    <lineage>
        <taxon>Eukaryota</taxon>
        <taxon>Metazoa</taxon>
        <taxon>Spiralia</taxon>
        <taxon>Lophotrochozoa</taxon>
        <taxon>Annelida</taxon>
        <taxon>Polychaeta</taxon>
        <taxon>Sedentaria</taxon>
        <taxon>Canalipalpata</taxon>
        <taxon>Sabellida</taxon>
        <taxon>Oweniida</taxon>
        <taxon>Oweniidae</taxon>
        <taxon>Owenia</taxon>
    </lineage>
</organism>
<feature type="compositionally biased region" description="Polar residues" evidence="1">
    <location>
        <begin position="295"/>
        <end position="312"/>
    </location>
</feature>
<keyword evidence="4" id="KW-1185">Reference proteome</keyword>
<proteinExistence type="predicted"/>
<keyword evidence="2" id="KW-0472">Membrane</keyword>
<evidence type="ECO:0000313" key="3">
    <source>
        <dbReference type="EMBL" id="CAH1781322.1"/>
    </source>
</evidence>
<evidence type="ECO:0000313" key="4">
    <source>
        <dbReference type="Proteomes" id="UP000749559"/>
    </source>
</evidence>
<feature type="compositionally biased region" description="Polar residues" evidence="1">
    <location>
        <begin position="139"/>
        <end position="156"/>
    </location>
</feature>
<feature type="compositionally biased region" description="Basic residues" evidence="1">
    <location>
        <begin position="266"/>
        <end position="276"/>
    </location>
</feature>
<feature type="region of interest" description="Disordered" evidence="1">
    <location>
        <begin position="132"/>
        <end position="165"/>
    </location>
</feature>
<keyword evidence="2" id="KW-0812">Transmembrane</keyword>
<feature type="compositionally biased region" description="Polar residues" evidence="1">
    <location>
        <begin position="197"/>
        <end position="209"/>
    </location>
</feature>
<keyword evidence="2" id="KW-1133">Transmembrane helix</keyword>
<feature type="compositionally biased region" description="Basic and acidic residues" evidence="1">
    <location>
        <begin position="237"/>
        <end position="252"/>
    </location>
</feature>
<dbReference type="EMBL" id="CAIIXF020000004">
    <property type="protein sequence ID" value="CAH1781322.1"/>
    <property type="molecule type" value="Genomic_DNA"/>
</dbReference>
<comment type="caution">
    <text evidence="3">The sequence shown here is derived from an EMBL/GenBank/DDBJ whole genome shotgun (WGS) entry which is preliminary data.</text>
</comment>
<evidence type="ECO:0000256" key="2">
    <source>
        <dbReference type="SAM" id="Phobius"/>
    </source>
</evidence>
<accession>A0A8J1Y2D5</accession>
<dbReference type="AlphaFoldDB" id="A0A8J1Y2D5"/>
<feature type="compositionally biased region" description="Basic residues" evidence="1">
    <location>
        <begin position="285"/>
        <end position="294"/>
    </location>
</feature>
<name>A0A8J1Y2D5_OWEFU</name>